<dbReference type="EMBL" id="JANBVN010000250">
    <property type="protein sequence ID" value="KAJ9130928.1"/>
    <property type="molecule type" value="Genomic_DNA"/>
</dbReference>
<keyword evidence="3 6" id="KW-1133">Transmembrane helix</keyword>
<dbReference type="GO" id="GO:0022857">
    <property type="term" value="F:transmembrane transporter activity"/>
    <property type="evidence" value="ECO:0007669"/>
    <property type="project" value="InterPro"/>
</dbReference>
<dbReference type="PANTHER" id="PTHR23501">
    <property type="entry name" value="MAJOR FACILITATOR SUPERFAMILY"/>
    <property type="match status" value="1"/>
</dbReference>
<evidence type="ECO:0000256" key="2">
    <source>
        <dbReference type="ARBA" id="ARBA00022692"/>
    </source>
</evidence>
<keyword evidence="4 6" id="KW-0472">Membrane</keyword>
<dbReference type="InterPro" id="IPR020846">
    <property type="entry name" value="MFS_dom"/>
</dbReference>
<dbReference type="PANTHER" id="PTHR23501:SF156">
    <property type="entry name" value="TRANSPORTER, PUTATIVE-RELATED"/>
    <property type="match status" value="1"/>
</dbReference>
<evidence type="ECO:0000256" key="4">
    <source>
        <dbReference type="ARBA" id="ARBA00023136"/>
    </source>
</evidence>
<feature type="transmembrane region" description="Helical" evidence="6">
    <location>
        <begin position="45"/>
        <end position="75"/>
    </location>
</feature>
<evidence type="ECO:0000313" key="9">
    <source>
        <dbReference type="Proteomes" id="UP001174691"/>
    </source>
</evidence>
<feature type="transmembrane region" description="Helical" evidence="6">
    <location>
        <begin position="243"/>
        <end position="262"/>
    </location>
</feature>
<dbReference type="Gene3D" id="1.20.1720.10">
    <property type="entry name" value="Multidrug resistance protein D"/>
    <property type="match status" value="1"/>
</dbReference>
<keyword evidence="9" id="KW-1185">Reference proteome</keyword>
<dbReference type="SUPFAM" id="SSF103473">
    <property type="entry name" value="MFS general substrate transporter"/>
    <property type="match status" value="1"/>
</dbReference>
<evidence type="ECO:0000259" key="7">
    <source>
        <dbReference type="PROSITE" id="PS50850"/>
    </source>
</evidence>
<feature type="transmembrane region" description="Helical" evidence="6">
    <location>
        <begin position="312"/>
        <end position="334"/>
    </location>
</feature>
<feature type="transmembrane region" description="Helical" evidence="6">
    <location>
        <begin position="173"/>
        <end position="197"/>
    </location>
</feature>
<feature type="transmembrane region" description="Helical" evidence="6">
    <location>
        <begin position="274"/>
        <end position="292"/>
    </location>
</feature>
<keyword evidence="2 6" id="KW-0812">Transmembrane</keyword>
<sequence length="556" mass="59579">MSGRFVEQAATEPTSGGRLEQLDMGPDAAATETPAAPRPKRKKPLAFHLSFAGLMITILVVSLDATTLAVALPVITTELKGTTLEAFWANIAFLLAMVVVQPMYASFSDAMGRVVPLHVSLLLFALGSVVFAVAQSMAVVIAGRVLQGLGAGGLDVLGEIIVTDMTTLRERPLYFGLLGLPMAAGAILGPILGAVLAEYAGWRWIGWINLPLVFVSAVLLGFFLRLRTLPQPLWVRLRSIDWLGLALFTTGCSALVLPLSWAQVMFPWSSWQTLVPLVVGAVLLVVFAVYEGKPSNPIFPHRIFASGTASSTLIQVFCHGLIVYCGLAFLPLFFQAVRLETPLQSGVSMLPLTIVSVVASVASPLLVQWMHRYCPNMWLGWVLQAVGEGLLALLSQTSSRAEMSGIQVVAALGIGALYQVLAVPMQASAPTVDDTGLAMGILVTFRLLGGLVGLAVGTTIFTSIFAESIRPLLPLAGPLEALKDANQAVGFIPVLRELDLPHEVLNPVINAYLRSLRGIWYFLAAVAVTGFVSSWFTKELSLDKEDMGRQQFVSSD</sequence>
<dbReference type="Pfam" id="PF07690">
    <property type="entry name" value="MFS_1"/>
    <property type="match status" value="1"/>
</dbReference>
<dbReference type="GO" id="GO:0005886">
    <property type="term" value="C:plasma membrane"/>
    <property type="evidence" value="ECO:0007669"/>
    <property type="project" value="TreeGrafter"/>
</dbReference>
<evidence type="ECO:0000256" key="1">
    <source>
        <dbReference type="ARBA" id="ARBA00004141"/>
    </source>
</evidence>
<gene>
    <name evidence="8" type="ORF">NKR19_g9687</name>
</gene>
<proteinExistence type="predicted"/>
<feature type="domain" description="Major facilitator superfamily (MFS) profile" evidence="7">
    <location>
        <begin position="50"/>
        <end position="542"/>
    </location>
</feature>
<feature type="transmembrane region" description="Helical" evidence="6">
    <location>
        <begin position="204"/>
        <end position="223"/>
    </location>
</feature>
<feature type="transmembrane region" description="Helical" evidence="6">
    <location>
        <begin position="406"/>
        <end position="425"/>
    </location>
</feature>
<evidence type="ECO:0000313" key="8">
    <source>
        <dbReference type="EMBL" id="KAJ9130928.1"/>
    </source>
</evidence>
<comment type="caution">
    <text evidence="8">The sequence shown here is derived from an EMBL/GenBank/DDBJ whole genome shotgun (WGS) entry which is preliminary data.</text>
</comment>
<comment type="subcellular location">
    <subcellularLocation>
        <location evidence="1">Membrane</location>
        <topology evidence="1">Multi-pass membrane protein</topology>
    </subcellularLocation>
</comment>
<feature type="transmembrane region" description="Helical" evidence="6">
    <location>
        <begin position="87"/>
        <end position="107"/>
    </location>
</feature>
<name>A0AA38VB53_9PEZI</name>
<dbReference type="InterPro" id="IPR011701">
    <property type="entry name" value="MFS"/>
</dbReference>
<dbReference type="Proteomes" id="UP001174691">
    <property type="component" value="Unassembled WGS sequence"/>
</dbReference>
<reference evidence="8" key="1">
    <citation type="submission" date="2022-07" db="EMBL/GenBank/DDBJ databases">
        <title>Fungi with potential for degradation of polypropylene.</title>
        <authorList>
            <person name="Gostincar C."/>
        </authorList>
    </citation>
    <scope>NUCLEOTIDE SEQUENCE</scope>
    <source>
        <strain evidence="8">EXF-13287</strain>
    </source>
</reference>
<evidence type="ECO:0000256" key="5">
    <source>
        <dbReference type="SAM" id="MobiDB-lite"/>
    </source>
</evidence>
<dbReference type="AlphaFoldDB" id="A0AA38VB53"/>
<feature type="transmembrane region" description="Helical" evidence="6">
    <location>
        <begin position="437"/>
        <end position="466"/>
    </location>
</feature>
<feature type="transmembrane region" description="Helical" evidence="6">
    <location>
        <begin position="119"/>
        <end position="142"/>
    </location>
</feature>
<feature type="region of interest" description="Disordered" evidence="5">
    <location>
        <begin position="1"/>
        <end position="23"/>
    </location>
</feature>
<accession>A0AA38VB53</accession>
<organism evidence="8 9">
    <name type="scientific">Coniochaeta hoffmannii</name>
    <dbReference type="NCBI Taxonomy" id="91930"/>
    <lineage>
        <taxon>Eukaryota</taxon>
        <taxon>Fungi</taxon>
        <taxon>Dikarya</taxon>
        <taxon>Ascomycota</taxon>
        <taxon>Pezizomycotina</taxon>
        <taxon>Sordariomycetes</taxon>
        <taxon>Sordariomycetidae</taxon>
        <taxon>Coniochaetales</taxon>
        <taxon>Coniochaetaceae</taxon>
        <taxon>Coniochaeta</taxon>
    </lineage>
</organism>
<feature type="transmembrane region" description="Helical" evidence="6">
    <location>
        <begin position="346"/>
        <end position="366"/>
    </location>
</feature>
<evidence type="ECO:0000256" key="3">
    <source>
        <dbReference type="ARBA" id="ARBA00022989"/>
    </source>
</evidence>
<dbReference type="PRINTS" id="PR01036">
    <property type="entry name" value="TCRTETB"/>
</dbReference>
<protein>
    <submittedName>
        <fullName evidence="8">Major facilitator superfamily protein</fullName>
    </submittedName>
</protein>
<evidence type="ECO:0000256" key="6">
    <source>
        <dbReference type="SAM" id="Phobius"/>
    </source>
</evidence>
<dbReference type="InterPro" id="IPR036259">
    <property type="entry name" value="MFS_trans_sf"/>
</dbReference>
<feature type="transmembrane region" description="Helical" evidence="6">
    <location>
        <begin position="519"/>
        <end position="537"/>
    </location>
</feature>
<feature type="transmembrane region" description="Helical" evidence="6">
    <location>
        <begin position="378"/>
        <end position="394"/>
    </location>
</feature>
<dbReference type="PROSITE" id="PS50850">
    <property type="entry name" value="MFS"/>
    <property type="match status" value="1"/>
</dbReference>